<proteinExistence type="predicted"/>
<evidence type="ECO:0000313" key="3">
    <source>
        <dbReference type="Proteomes" id="UP000245921"/>
    </source>
</evidence>
<dbReference type="InterPro" id="IPR036514">
    <property type="entry name" value="SGNH_hydro_sf"/>
</dbReference>
<gene>
    <name evidence="2" type="ORF">C7380_1124</name>
</gene>
<accession>A0AA45C5W8</accession>
<reference evidence="2 3" key="1">
    <citation type="submission" date="2018-05" db="EMBL/GenBank/DDBJ databases">
        <title>Genomic Encyclopedia of Type Strains, Phase IV (KMG-IV): sequencing the most valuable type-strain genomes for metagenomic binning, comparative biology and taxonomic classification.</title>
        <authorList>
            <person name="Goeker M."/>
        </authorList>
    </citation>
    <scope>NUCLEOTIDE SEQUENCE [LARGE SCALE GENOMIC DNA]</scope>
    <source>
        <strain evidence="2 3">DSM 24906</strain>
    </source>
</reference>
<sequence length="216" mass="25284">MFKKNETLLFIGDSITDSGATYKEPDEIGNGFVRHINDFLKIKNPEKKLNIINKGIGGNKSIDLLKRWEKDVIKENPDLLFIFIGTNEILGKYFEDPFISDIDIFELNLINMIEQTNKKTNIKLMNLIPYTKKIKNQFLFGKDLYSKENLEIIKYNKTIEKIANHYNLTYINLYEDFKKLDDLDIDLTIDGIHPNSKGHMLIFTKILKTLKKEIYI</sequence>
<protein>
    <submittedName>
        <fullName evidence="2">Lysophospholipase L1-like esterase</fullName>
    </submittedName>
</protein>
<dbReference type="RefSeq" id="WP_158274857.1">
    <property type="nucleotide sequence ID" value="NZ_JAMHJO010000001.1"/>
</dbReference>
<name>A0AA45C5W8_9BACT</name>
<evidence type="ECO:0000259" key="1">
    <source>
        <dbReference type="Pfam" id="PF13472"/>
    </source>
</evidence>
<dbReference type="PANTHER" id="PTHR30383:SF5">
    <property type="entry name" value="SGNH HYDROLASE-TYPE ESTERASE DOMAIN-CONTAINING PROTEIN"/>
    <property type="match status" value="1"/>
</dbReference>
<organism evidence="2 3">
    <name type="scientific">Oceanotoga teriensis</name>
    <dbReference type="NCBI Taxonomy" id="515440"/>
    <lineage>
        <taxon>Bacteria</taxon>
        <taxon>Thermotogati</taxon>
        <taxon>Thermotogota</taxon>
        <taxon>Thermotogae</taxon>
        <taxon>Petrotogales</taxon>
        <taxon>Petrotogaceae</taxon>
        <taxon>Oceanotoga</taxon>
    </lineage>
</organism>
<dbReference type="Gene3D" id="3.40.50.1110">
    <property type="entry name" value="SGNH hydrolase"/>
    <property type="match status" value="1"/>
</dbReference>
<dbReference type="Pfam" id="PF13472">
    <property type="entry name" value="Lipase_GDSL_2"/>
    <property type="match status" value="1"/>
</dbReference>
<feature type="domain" description="SGNH hydrolase-type esterase" evidence="1">
    <location>
        <begin position="10"/>
        <end position="199"/>
    </location>
</feature>
<keyword evidence="3" id="KW-1185">Reference proteome</keyword>
<dbReference type="AlphaFoldDB" id="A0AA45C5W8"/>
<dbReference type="GO" id="GO:0004622">
    <property type="term" value="F:phosphatidylcholine lysophospholipase activity"/>
    <property type="evidence" value="ECO:0007669"/>
    <property type="project" value="TreeGrafter"/>
</dbReference>
<dbReference type="InterPro" id="IPR013830">
    <property type="entry name" value="SGNH_hydro"/>
</dbReference>
<dbReference type="PANTHER" id="PTHR30383">
    <property type="entry name" value="THIOESTERASE 1/PROTEASE 1/LYSOPHOSPHOLIPASE L1"/>
    <property type="match status" value="1"/>
</dbReference>
<dbReference type="EMBL" id="QGGI01000012">
    <property type="protein sequence ID" value="PWJ90536.1"/>
    <property type="molecule type" value="Genomic_DNA"/>
</dbReference>
<dbReference type="Proteomes" id="UP000245921">
    <property type="component" value="Unassembled WGS sequence"/>
</dbReference>
<evidence type="ECO:0000313" key="2">
    <source>
        <dbReference type="EMBL" id="PWJ90536.1"/>
    </source>
</evidence>
<dbReference type="SUPFAM" id="SSF52266">
    <property type="entry name" value="SGNH hydrolase"/>
    <property type="match status" value="1"/>
</dbReference>
<comment type="caution">
    <text evidence="2">The sequence shown here is derived from an EMBL/GenBank/DDBJ whole genome shotgun (WGS) entry which is preliminary data.</text>
</comment>
<dbReference type="InterPro" id="IPR051532">
    <property type="entry name" value="Ester_Hydrolysis_Enzymes"/>
</dbReference>